<sequence length="184" mass="19969">MYRQGKNQNRQLTQSLLLAGAVAVGLTGCAAGMGDLEDWVAEVKSRRGAPLEPLPVLKTFDAFEYSAYDLREPFAAWDVGEDQRSVSGVAAGPRPDPTRRKEALESFPLDALDMVGTIGLGADMFGLIKAPDGVVYRVRPNNYLGQSDGRITGVREDRIELVELVPNGVGGWNEQPAQIPLENQ</sequence>
<dbReference type="Pfam" id="PF04351">
    <property type="entry name" value="PilP"/>
    <property type="match status" value="1"/>
</dbReference>
<dbReference type="AlphaFoldDB" id="A0A4R3LJ78"/>
<protein>
    <submittedName>
        <fullName evidence="1">Type IV pilus assembly protein PilP</fullName>
    </submittedName>
</protein>
<dbReference type="EMBL" id="SMAF01000003">
    <property type="protein sequence ID" value="TCT00320.1"/>
    <property type="molecule type" value="Genomic_DNA"/>
</dbReference>
<evidence type="ECO:0000313" key="1">
    <source>
        <dbReference type="EMBL" id="TCT00320.1"/>
    </source>
</evidence>
<gene>
    <name evidence="1" type="ORF">EDC25_10388</name>
</gene>
<comment type="caution">
    <text evidence="1">The sequence shown here is derived from an EMBL/GenBank/DDBJ whole genome shotgun (WGS) entry which is preliminary data.</text>
</comment>
<organism evidence="1 2">
    <name type="scientific">Pseudofulvimonas gallinarii</name>
    <dbReference type="NCBI Taxonomy" id="634155"/>
    <lineage>
        <taxon>Bacteria</taxon>
        <taxon>Pseudomonadati</taxon>
        <taxon>Pseudomonadota</taxon>
        <taxon>Gammaproteobacteria</taxon>
        <taxon>Lysobacterales</taxon>
        <taxon>Rhodanobacteraceae</taxon>
        <taxon>Pseudofulvimonas</taxon>
    </lineage>
</organism>
<dbReference type="PIRSF" id="PIRSF016481">
    <property type="entry name" value="Pilus_assembly_PilP"/>
    <property type="match status" value="1"/>
</dbReference>
<keyword evidence="2" id="KW-1185">Reference proteome</keyword>
<reference evidence="1 2" key="1">
    <citation type="submission" date="2019-03" db="EMBL/GenBank/DDBJ databases">
        <title>Genomic Encyclopedia of Type Strains, Phase IV (KMG-IV): sequencing the most valuable type-strain genomes for metagenomic binning, comparative biology and taxonomic classification.</title>
        <authorList>
            <person name="Goeker M."/>
        </authorList>
    </citation>
    <scope>NUCLEOTIDE SEQUENCE [LARGE SCALE GENOMIC DNA]</scope>
    <source>
        <strain evidence="1 2">DSM 21944</strain>
    </source>
</reference>
<dbReference type="PROSITE" id="PS51257">
    <property type="entry name" value="PROKAR_LIPOPROTEIN"/>
    <property type="match status" value="1"/>
</dbReference>
<dbReference type="Gene3D" id="2.30.30.830">
    <property type="match status" value="1"/>
</dbReference>
<dbReference type="InterPro" id="IPR007446">
    <property type="entry name" value="PilP"/>
</dbReference>
<evidence type="ECO:0000313" key="2">
    <source>
        <dbReference type="Proteomes" id="UP000294599"/>
    </source>
</evidence>
<proteinExistence type="predicted"/>
<accession>A0A4R3LJ78</accession>
<dbReference type="OrthoDB" id="5296580at2"/>
<name>A0A4R3LJ78_9GAMM</name>
<dbReference type="Proteomes" id="UP000294599">
    <property type="component" value="Unassembled WGS sequence"/>
</dbReference>